<dbReference type="EMBL" id="CAWUPB010000956">
    <property type="protein sequence ID" value="CAK7334782.1"/>
    <property type="molecule type" value="Genomic_DNA"/>
</dbReference>
<keyword evidence="3" id="KW-1185">Reference proteome</keyword>
<gene>
    <name evidence="2" type="ORF">DCAF_LOCUS10072</name>
</gene>
<proteinExistence type="predicted"/>
<dbReference type="AlphaFoldDB" id="A0AAV1RI75"/>
<keyword evidence="1" id="KW-0732">Signal</keyword>
<dbReference type="Proteomes" id="UP001314170">
    <property type="component" value="Unassembled WGS sequence"/>
</dbReference>
<feature type="signal peptide" evidence="1">
    <location>
        <begin position="1"/>
        <end position="28"/>
    </location>
</feature>
<protein>
    <submittedName>
        <fullName evidence="2">Uncharacterized protein</fullName>
    </submittedName>
</protein>
<accession>A0AAV1RI75</accession>
<evidence type="ECO:0000313" key="2">
    <source>
        <dbReference type="EMBL" id="CAK7334782.1"/>
    </source>
</evidence>
<evidence type="ECO:0000256" key="1">
    <source>
        <dbReference type="SAM" id="SignalP"/>
    </source>
</evidence>
<evidence type="ECO:0000313" key="3">
    <source>
        <dbReference type="Proteomes" id="UP001314170"/>
    </source>
</evidence>
<comment type="caution">
    <text evidence="2">The sequence shown here is derived from an EMBL/GenBank/DDBJ whole genome shotgun (WGS) entry which is preliminary data.</text>
</comment>
<reference evidence="2 3" key="1">
    <citation type="submission" date="2024-01" db="EMBL/GenBank/DDBJ databases">
        <authorList>
            <person name="Waweru B."/>
        </authorList>
    </citation>
    <scope>NUCLEOTIDE SEQUENCE [LARGE SCALE GENOMIC DNA]</scope>
</reference>
<feature type="chain" id="PRO_5043987709" evidence="1">
    <location>
        <begin position="29"/>
        <end position="113"/>
    </location>
</feature>
<organism evidence="2 3">
    <name type="scientific">Dovyalis caffra</name>
    <dbReference type="NCBI Taxonomy" id="77055"/>
    <lineage>
        <taxon>Eukaryota</taxon>
        <taxon>Viridiplantae</taxon>
        <taxon>Streptophyta</taxon>
        <taxon>Embryophyta</taxon>
        <taxon>Tracheophyta</taxon>
        <taxon>Spermatophyta</taxon>
        <taxon>Magnoliopsida</taxon>
        <taxon>eudicotyledons</taxon>
        <taxon>Gunneridae</taxon>
        <taxon>Pentapetalae</taxon>
        <taxon>rosids</taxon>
        <taxon>fabids</taxon>
        <taxon>Malpighiales</taxon>
        <taxon>Salicaceae</taxon>
        <taxon>Flacourtieae</taxon>
        <taxon>Dovyalis</taxon>
    </lineage>
</organism>
<sequence length="113" mass="12623">MAREARDRVMGLGIVSCLLLWHTRQGLAMVVLAYGTRHKCVREPSTRHGRPIALYLGIVRGYKQGRHARGFVARLGIGRLGYGRKAIIGKGEGAYEMESFLLIAISWVLKDDE</sequence>
<name>A0AAV1RI75_9ROSI</name>